<comment type="caution">
    <text evidence="1">The sequence shown here is derived from an EMBL/GenBank/DDBJ whole genome shotgun (WGS) entry which is preliminary data.</text>
</comment>
<proteinExistence type="predicted"/>
<dbReference type="AlphaFoldDB" id="A0A4Y3ISC8"/>
<gene>
    <name evidence="1" type="ORF">VCO01S_31380</name>
</gene>
<dbReference type="RefSeq" id="WP_141272324.1">
    <property type="nucleotide sequence ID" value="NZ_BJLH01000015.1"/>
</dbReference>
<sequence>MSKEKPFQIRREEITDPTYQELIKVNSSLTEEKIVMQEVLCDWRLFGLLPVLDCNNNIGYQVAFSNLKKNNSTLKKLLKDEYYGVATRMLISKWPEDSFERKYIEYLLIRCEAEVKVPLKSQVH</sequence>
<organism evidence="1 2">
    <name type="scientific">Vibrio comitans NBRC 102076</name>
    <dbReference type="NCBI Taxonomy" id="1219078"/>
    <lineage>
        <taxon>Bacteria</taxon>
        <taxon>Pseudomonadati</taxon>
        <taxon>Pseudomonadota</taxon>
        <taxon>Gammaproteobacteria</taxon>
        <taxon>Vibrionales</taxon>
        <taxon>Vibrionaceae</taxon>
        <taxon>Vibrio</taxon>
    </lineage>
</organism>
<reference evidence="1 2" key="1">
    <citation type="submission" date="2019-06" db="EMBL/GenBank/DDBJ databases">
        <title>Whole genome shotgun sequence of Vibrio comitans NBRC 102076.</title>
        <authorList>
            <person name="Hosoyama A."/>
            <person name="Uohara A."/>
            <person name="Ohji S."/>
            <person name="Ichikawa N."/>
        </authorList>
    </citation>
    <scope>NUCLEOTIDE SEQUENCE [LARGE SCALE GENOMIC DNA]</scope>
    <source>
        <strain evidence="1 2">NBRC 102076</strain>
    </source>
</reference>
<dbReference type="OrthoDB" id="5874309at2"/>
<name>A0A4Y3ISC8_9VIBR</name>
<dbReference type="Proteomes" id="UP000318242">
    <property type="component" value="Unassembled WGS sequence"/>
</dbReference>
<protein>
    <submittedName>
        <fullName evidence="1">Uncharacterized protein</fullName>
    </submittedName>
</protein>
<accession>A0A4Y3ISC8</accession>
<keyword evidence="2" id="KW-1185">Reference proteome</keyword>
<dbReference type="EMBL" id="BJLH01000015">
    <property type="protein sequence ID" value="GEA61945.1"/>
    <property type="molecule type" value="Genomic_DNA"/>
</dbReference>
<evidence type="ECO:0000313" key="1">
    <source>
        <dbReference type="EMBL" id="GEA61945.1"/>
    </source>
</evidence>
<evidence type="ECO:0000313" key="2">
    <source>
        <dbReference type="Proteomes" id="UP000318242"/>
    </source>
</evidence>